<protein>
    <recommendedName>
        <fullName evidence="4">Terminase small subunit</fullName>
    </recommendedName>
</protein>
<evidence type="ECO:0000256" key="1">
    <source>
        <dbReference type="SAM" id="MobiDB-lite"/>
    </source>
</evidence>
<comment type="caution">
    <text evidence="2">The sequence shown here is derived from an EMBL/GenBank/DDBJ whole genome shotgun (WGS) entry which is preliminary data.</text>
</comment>
<dbReference type="AlphaFoldDB" id="A0A7K2ILN0"/>
<evidence type="ECO:0000313" key="2">
    <source>
        <dbReference type="EMBL" id="MYR30747.1"/>
    </source>
</evidence>
<gene>
    <name evidence="2" type="ORF">GTW20_00330</name>
</gene>
<dbReference type="Proteomes" id="UP000467124">
    <property type="component" value="Unassembled WGS sequence"/>
</dbReference>
<feature type="region of interest" description="Disordered" evidence="1">
    <location>
        <begin position="1"/>
        <end position="23"/>
    </location>
</feature>
<accession>A0A7K2ILN0</accession>
<organism evidence="2 3">
    <name type="scientific">Nocardiopsis alba</name>
    <dbReference type="NCBI Taxonomy" id="53437"/>
    <lineage>
        <taxon>Bacteria</taxon>
        <taxon>Bacillati</taxon>
        <taxon>Actinomycetota</taxon>
        <taxon>Actinomycetes</taxon>
        <taxon>Streptosporangiales</taxon>
        <taxon>Nocardiopsidaceae</taxon>
        <taxon>Nocardiopsis</taxon>
    </lineage>
</organism>
<dbReference type="RefSeq" id="WP_161109948.1">
    <property type="nucleotide sequence ID" value="NZ_JBHXVI010000018.1"/>
</dbReference>
<proteinExistence type="predicted"/>
<dbReference type="EMBL" id="WWHY01000001">
    <property type="protein sequence ID" value="MYR30747.1"/>
    <property type="molecule type" value="Genomic_DNA"/>
</dbReference>
<reference evidence="2 3" key="1">
    <citation type="journal article" date="2019" name="Nat. Commun.">
        <title>The antimicrobial potential of Streptomyces from insect microbiomes.</title>
        <authorList>
            <person name="Chevrette M.G."/>
            <person name="Carlson C.M."/>
            <person name="Ortega H.E."/>
            <person name="Thomas C."/>
            <person name="Ananiev G.E."/>
            <person name="Barns K.J."/>
            <person name="Book A.J."/>
            <person name="Cagnazzo J."/>
            <person name="Carlos C."/>
            <person name="Flanigan W."/>
            <person name="Grubbs K.J."/>
            <person name="Horn H.A."/>
            <person name="Hoffmann F.M."/>
            <person name="Klassen J.L."/>
            <person name="Knack J.J."/>
            <person name="Lewin G.R."/>
            <person name="McDonald B.R."/>
            <person name="Muller L."/>
            <person name="Melo W.G.P."/>
            <person name="Pinto-Tomas A.A."/>
            <person name="Schmitz A."/>
            <person name="Wendt-Pienkowski E."/>
            <person name="Wildman S."/>
            <person name="Zhao M."/>
            <person name="Zhang F."/>
            <person name="Bugni T.S."/>
            <person name="Andes D.R."/>
            <person name="Pupo M.T."/>
            <person name="Currie C.R."/>
        </authorList>
    </citation>
    <scope>NUCLEOTIDE SEQUENCE [LARGE SCALE GENOMIC DNA]</scope>
    <source>
        <strain evidence="2 3">SID5840</strain>
    </source>
</reference>
<name>A0A7K2ILN0_9ACTN</name>
<feature type="compositionally biased region" description="Basic and acidic residues" evidence="1">
    <location>
        <begin position="11"/>
        <end position="23"/>
    </location>
</feature>
<dbReference type="InterPro" id="IPR057972">
    <property type="entry name" value="Terminase_7"/>
</dbReference>
<evidence type="ECO:0000313" key="3">
    <source>
        <dbReference type="Proteomes" id="UP000467124"/>
    </source>
</evidence>
<sequence length="143" mass="16254">MGTGIRGRVPKRPEQRMGHRTKAELKTDKAPAALNVLAPDPDPDWHPIARMYWDSFHGSGQVRFWEPSDWAAAFDAMDEITRYKESPRRSSQMRAAIDSILARLAVTDGDRRRLRIELTRGLEEAEDGPSEVAVMDDYRALYG</sequence>
<evidence type="ECO:0008006" key="4">
    <source>
        <dbReference type="Google" id="ProtNLM"/>
    </source>
</evidence>
<dbReference type="Pfam" id="PF25673">
    <property type="entry name" value="Terminase_7"/>
    <property type="match status" value="1"/>
</dbReference>